<evidence type="ECO:0000313" key="2">
    <source>
        <dbReference type="EMBL" id="GLS66235.1"/>
    </source>
</evidence>
<reference evidence="1 3" key="3">
    <citation type="submission" date="2019-07" db="EMBL/GenBank/DDBJ databases">
        <title>Whole genome shotgun sequence of Methylobacterium oxalidis NBRC 107715.</title>
        <authorList>
            <person name="Hosoyama A."/>
            <person name="Uohara A."/>
            <person name="Ohji S."/>
            <person name="Ichikawa N."/>
        </authorList>
    </citation>
    <scope>NUCLEOTIDE SEQUENCE [LARGE SCALE GENOMIC DNA]</scope>
    <source>
        <strain evidence="1 3">NBRC 107715</strain>
    </source>
</reference>
<evidence type="ECO:0000313" key="3">
    <source>
        <dbReference type="Proteomes" id="UP000321960"/>
    </source>
</evidence>
<sequence>MPVVIERDRLEIAPALGSETVFPVEYLPPVMRAAVEALEYHVQAPRSLCAHSILSAAMLACQGLADVDVRALPQPRPLSLFMLVIAVSGERKSACDDLALHAISQHEAQMRLEHAEAEREYRIAQTAYEAEKKHIERDTKLGLEERTQKLRDLREPVEPLLPVIRAKEPNLEGLLNVLQRGRASIGIFTSEGGQFLGGHGMGEEAKTRTITGLSELWDAGSAQRVRARETLFLTGRRVGISLAAQPKVASALLGDELARDQGFVGRFLVTMPDSTIGTRQVRETEPRTDARLSAFYRQCRRLLNHPLPLGDGTRNELHPPVIGLTPEAWKVWQGLAQNVEQECGAGGRWLPVRSAALKLAENVARIAGILALFEDPELAVREGEITGETMAAACAVGLFYLQEALRLTGHAVLDPETRALNELSEWLCEKYGAGAIVPPSTIQRLAPAHLRTDAETLRSRLERLTEFGAIEPAGRQQIDDKWFRETYRIVGEEG</sequence>
<dbReference type="Pfam" id="PF13148">
    <property type="entry name" value="DUF3987"/>
    <property type="match status" value="1"/>
</dbReference>
<gene>
    <name evidence="2" type="ORF">GCM10007888_46170</name>
    <name evidence="1" type="ORF">MOX02_46590</name>
</gene>
<reference evidence="4" key="2">
    <citation type="journal article" date="2019" name="Int. J. Syst. Evol. Microbiol.">
        <title>The Global Catalogue of Microorganisms (GCM) 10K type strain sequencing project: providing services to taxonomists for standard genome sequencing and annotation.</title>
        <authorList>
            <consortium name="The Broad Institute Genomics Platform"/>
            <consortium name="The Broad Institute Genome Sequencing Center for Infectious Disease"/>
            <person name="Wu L."/>
            <person name="Ma J."/>
        </authorList>
    </citation>
    <scope>NUCLEOTIDE SEQUENCE [LARGE SCALE GENOMIC DNA]</scope>
    <source>
        <strain evidence="4">NBRC 107715</strain>
    </source>
</reference>
<evidence type="ECO:0008006" key="5">
    <source>
        <dbReference type="Google" id="ProtNLM"/>
    </source>
</evidence>
<dbReference type="RefSeq" id="WP_170267965.1">
    <property type="nucleotide sequence ID" value="NZ_BJZU01000111.1"/>
</dbReference>
<evidence type="ECO:0000313" key="1">
    <source>
        <dbReference type="EMBL" id="GEP06621.1"/>
    </source>
</evidence>
<protein>
    <recommendedName>
        <fullName evidence="5">DUF3987 domain-containing protein</fullName>
    </recommendedName>
</protein>
<dbReference type="Proteomes" id="UP000321960">
    <property type="component" value="Unassembled WGS sequence"/>
</dbReference>
<dbReference type="AlphaFoldDB" id="A0A512J9G9"/>
<reference evidence="2" key="1">
    <citation type="journal article" date="2014" name="Int. J. Syst. Evol. Microbiol.">
        <title>Complete genome of a new Firmicutes species belonging to the dominant human colonic microbiota ('Ruminococcus bicirculans') reveals two chromosomes and a selective capacity to utilize plant glucans.</title>
        <authorList>
            <consortium name="NISC Comparative Sequencing Program"/>
            <person name="Wegmann U."/>
            <person name="Louis P."/>
            <person name="Goesmann A."/>
            <person name="Henrissat B."/>
            <person name="Duncan S.H."/>
            <person name="Flint H.J."/>
        </authorList>
    </citation>
    <scope>NUCLEOTIDE SEQUENCE</scope>
    <source>
        <strain evidence="2">NBRC 107715</strain>
    </source>
</reference>
<accession>A0A512J9G9</accession>
<dbReference type="EMBL" id="BSPK01000100">
    <property type="protein sequence ID" value="GLS66235.1"/>
    <property type="molecule type" value="Genomic_DNA"/>
</dbReference>
<dbReference type="Proteomes" id="UP001156856">
    <property type="component" value="Unassembled WGS sequence"/>
</dbReference>
<keyword evidence="4" id="KW-1185">Reference proteome</keyword>
<dbReference type="InterPro" id="IPR025048">
    <property type="entry name" value="DUF3987"/>
</dbReference>
<name>A0A512J9G9_9HYPH</name>
<evidence type="ECO:0000313" key="4">
    <source>
        <dbReference type="Proteomes" id="UP001156856"/>
    </source>
</evidence>
<organism evidence="1 3">
    <name type="scientific">Methylobacterium oxalidis</name>
    <dbReference type="NCBI Taxonomy" id="944322"/>
    <lineage>
        <taxon>Bacteria</taxon>
        <taxon>Pseudomonadati</taxon>
        <taxon>Pseudomonadota</taxon>
        <taxon>Alphaproteobacteria</taxon>
        <taxon>Hyphomicrobiales</taxon>
        <taxon>Methylobacteriaceae</taxon>
        <taxon>Methylobacterium</taxon>
    </lineage>
</organism>
<proteinExistence type="predicted"/>
<dbReference type="EMBL" id="BJZU01000111">
    <property type="protein sequence ID" value="GEP06621.1"/>
    <property type="molecule type" value="Genomic_DNA"/>
</dbReference>
<comment type="caution">
    <text evidence="1">The sequence shown here is derived from an EMBL/GenBank/DDBJ whole genome shotgun (WGS) entry which is preliminary data.</text>
</comment>
<reference evidence="2" key="4">
    <citation type="submission" date="2023-01" db="EMBL/GenBank/DDBJ databases">
        <title>Draft genome sequence of Methylobacterium oxalidis strain NBRC 107715.</title>
        <authorList>
            <person name="Sun Q."/>
            <person name="Mori K."/>
        </authorList>
    </citation>
    <scope>NUCLEOTIDE SEQUENCE</scope>
    <source>
        <strain evidence="2">NBRC 107715</strain>
    </source>
</reference>